<dbReference type="InterPro" id="IPR043519">
    <property type="entry name" value="NT_sf"/>
</dbReference>
<keyword evidence="2" id="KW-1185">Reference proteome</keyword>
<organism evidence="1 2">
    <name type="scientific">Adonisia turfae CCMR0081</name>
    <dbReference type="NCBI Taxonomy" id="2292702"/>
    <lineage>
        <taxon>Bacteria</taxon>
        <taxon>Bacillati</taxon>
        <taxon>Cyanobacteriota</taxon>
        <taxon>Adonisia</taxon>
        <taxon>Adonisia turfae</taxon>
    </lineage>
</organism>
<dbReference type="Pfam" id="PF04229">
    <property type="entry name" value="GrpB"/>
    <property type="match status" value="1"/>
</dbReference>
<accession>A0A6M0RLC0</accession>
<dbReference type="InterPro" id="IPR007344">
    <property type="entry name" value="GrpB/CoaE"/>
</dbReference>
<comment type="caution">
    <text evidence="1">The sequence shown here is derived from an EMBL/GenBank/DDBJ whole genome shotgun (WGS) entry which is preliminary data.</text>
</comment>
<dbReference type="SUPFAM" id="SSF81301">
    <property type="entry name" value="Nucleotidyltransferase"/>
    <property type="match status" value="1"/>
</dbReference>
<name>A0A6M0RLC0_9CYAN</name>
<dbReference type="Proteomes" id="UP000481033">
    <property type="component" value="Unassembled WGS sequence"/>
</dbReference>
<dbReference type="AlphaFoldDB" id="A0A6M0RLC0"/>
<dbReference type="PANTHER" id="PTHR34822:SF1">
    <property type="entry name" value="GRPB FAMILY PROTEIN"/>
    <property type="match status" value="1"/>
</dbReference>
<gene>
    <name evidence="1" type="ORF">DXZ20_15175</name>
</gene>
<proteinExistence type="predicted"/>
<reference evidence="1 2" key="1">
    <citation type="journal article" date="2020" name="Microb. Ecol.">
        <title>Ecogenomics of the Marine Benthic Filamentous Cyanobacterium Adonisia.</title>
        <authorList>
            <person name="Walter J.M."/>
            <person name="Coutinho F.H."/>
            <person name="Leomil L."/>
            <person name="Hargreaves P.I."/>
            <person name="Campeao M.E."/>
            <person name="Vieira V.V."/>
            <person name="Silva B.S."/>
            <person name="Fistarol G.O."/>
            <person name="Salomon P.S."/>
            <person name="Sawabe T."/>
            <person name="Mino S."/>
            <person name="Hosokawa M."/>
            <person name="Miyashita H."/>
            <person name="Maruyama F."/>
            <person name="van Verk M.C."/>
            <person name="Dutilh B.E."/>
            <person name="Thompson C.C."/>
            <person name="Thompson F.L."/>
        </authorList>
    </citation>
    <scope>NUCLEOTIDE SEQUENCE [LARGE SCALE GENOMIC DNA]</scope>
    <source>
        <strain evidence="1 2">CCMR0081</strain>
    </source>
</reference>
<evidence type="ECO:0000313" key="1">
    <source>
        <dbReference type="EMBL" id="NEZ56996.1"/>
    </source>
</evidence>
<dbReference type="Gene3D" id="3.30.460.10">
    <property type="entry name" value="Beta Polymerase, domain 2"/>
    <property type="match status" value="1"/>
</dbReference>
<dbReference type="EMBL" id="QXHD01000004">
    <property type="protein sequence ID" value="NEZ56996.1"/>
    <property type="molecule type" value="Genomic_DNA"/>
</dbReference>
<dbReference type="RefSeq" id="WP_163699011.1">
    <property type="nucleotide sequence ID" value="NZ_QXHD01000004.1"/>
</dbReference>
<dbReference type="PANTHER" id="PTHR34822">
    <property type="entry name" value="GRPB DOMAIN PROTEIN (AFU_ORTHOLOGUE AFUA_1G01530)"/>
    <property type="match status" value="1"/>
</dbReference>
<sequence>MIVIHSYKPTWPQEFAVIQAALTKILGAQALCIDHIGSTSVPGLGAKDVIDIQLTVQALTPNIPEKLTEAGYYHREHITCDHVPLGADATPHLWKKQFFHQPDGQRRANIHVRVEGNPNQQYPLLFRDYLRSHPNSAKSVELIKREIAKRHGDDIDAYYDIKDPVYDLIWEAALAWSKGLSKVE</sequence>
<protein>
    <submittedName>
        <fullName evidence="1">GrpB family protein</fullName>
    </submittedName>
</protein>
<evidence type="ECO:0000313" key="2">
    <source>
        <dbReference type="Proteomes" id="UP000481033"/>
    </source>
</evidence>